<keyword evidence="1" id="KW-0812">Transmembrane</keyword>
<proteinExistence type="predicted"/>
<feature type="transmembrane region" description="Helical" evidence="1">
    <location>
        <begin position="42"/>
        <end position="62"/>
    </location>
</feature>
<keyword evidence="1" id="KW-1133">Transmembrane helix</keyword>
<dbReference type="RefSeq" id="WP_167012788.1">
    <property type="nucleotide sequence ID" value="NZ_VWXF01000001.1"/>
</dbReference>
<dbReference type="Pfam" id="PF12919">
    <property type="entry name" value="TcdA_TcdB"/>
    <property type="match status" value="1"/>
</dbReference>
<evidence type="ECO:0000259" key="2">
    <source>
        <dbReference type="Pfam" id="PF12919"/>
    </source>
</evidence>
<comment type="caution">
    <text evidence="3">The sequence shown here is derived from an EMBL/GenBank/DDBJ whole genome shotgun (WGS) entry which is preliminary data.</text>
</comment>
<evidence type="ECO:0000313" key="4">
    <source>
        <dbReference type="Proteomes" id="UP001515683"/>
    </source>
</evidence>
<keyword evidence="1" id="KW-0472">Membrane</keyword>
<name>A0ABX0R8Y9_9GAMM</name>
<dbReference type="InterPro" id="IPR029044">
    <property type="entry name" value="Nucleotide-diphossugar_trans"/>
</dbReference>
<reference evidence="3 4" key="1">
    <citation type="journal article" date="2019" name="bioRxiv">
        <title>Bacteria contribute to plant secondary compound degradation in a generalist herbivore system.</title>
        <authorList>
            <person name="Francoeur C.B."/>
            <person name="Khadempour L."/>
            <person name="Moreira-Soto R.D."/>
            <person name="Gotting K."/>
            <person name="Book A.J."/>
            <person name="Pinto-Tomas A.A."/>
            <person name="Keefover-Ring K."/>
            <person name="Currie C.R."/>
        </authorList>
    </citation>
    <scope>NUCLEOTIDE SEQUENCE [LARGE SCALE GENOMIC DNA]</scope>
    <source>
        <strain evidence="3">Acro-835</strain>
    </source>
</reference>
<feature type="domain" description="GT44" evidence="2">
    <location>
        <begin position="653"/>
        <end position="723"/>
    </location>
</feature>
<evidence type="ECO:0000256" key="1">
    <source>
        <dbReference type="SAM" id="Phobius"/>
    </source>
</evidence>
<keyword evidence="4" id="KW-1185">Reference proteome</keyword>
<evidence type="ECO:0000313" key="3">
    <source>
        <dbReference type="EMBL" id="NIF20938.1"/>
    </source>
</evidence>
<dbReference type="EMBL" id="VWXF01000001">
    <property type="protein sequence ID" value="NIF20938.1"/>
    <property type="molecule type" value="Genomic_DNA"/>
</dbReference>
<dbReference type="Gene3D" id="3.90.550.20">
    <property type="match status" value="1"/>
</dbReference>
<accession>A0ABX0R8Y9</accession>
<dbReference type="Proteomes" id="UP001515683">
    <property type="component" value="Unassembled WGS sequence"/>
</dbReference>
<dbReference type="InterPro" id="IPR024770">
    <property type="entry name" value="TcdA/TcdB_cat"/>
</dbReference>
<dbReference type="SUPFAM" id="SSF53448">
    <property type="entry name" value="Nucleotide-diphospho-sugar transferases"/>
    <property type="match status" value="1"/>
</dbReference>
<sequence length="891" mass="99935">MAPQDNLTLSDRLQRAGDFGTRVFSNMMRIEKGSQAQRNVDFLSLLPFMSAAGFFSAGLLAARLDPHEKFTVKFSNMVGKGGVAERLTGSTNQTYLAWEIAAGKLDHDTPESGGIVNFRFMHINSQDGPRITQLKSLGHRLRQDWQTDIMRLMQAGNGEFAKRSGQADASAVRAILSSLQSSPQWLNSLSQKAQRAITRTLERDGQVIIPNLYGYPFSGYAFIPYKPYQGHYQQRPNQGVMINLRRGTLSEIRGDTAFAGWAKLNRNDLLQSLNARDRQGGMDAHWPAAGRVLDNLIAGRKVTLEGYNNFFSDRAIPISEVFNYAAARASDYQLKYGSLKGNDNAIASHYSAMNKKNLLWDDQTRVFSDTAQHWKAASEFWDNTFGFLPVIGNLGGIVFGAHNGLFGMMATDRIGGNAGAIIAGLQLVAETAQGVEGASTEAFEWRFSQSRQELHFSSASENIPSESPVAMRAGPTQQSNIIPGTRISEILPPSRSVKIDFSHPLLLGVVEKSIPESSVMKSPFAARVNGRWSALMFDPEKYSWFEMSTGDYLAFNQDSQRMEKTPIPVPANEKQRSISAQLFKIDRWPELPDVTGVSAEPQARVVPRNIEQIWIGSVDKLIAQKTTINANARMAETNKFGFNLHVLPEESANDVIQQAKRHFPAANIIDMRSSPEFQRFRQSKYHQVFKQLTTGKDANRAAATDIYRFWLLNSKGGCYLDIDDRLKPGFFFSIMRTAPDNILPSAIVSLETLSMEGAINSNFFGAHAGSQLLQEMLEIGYLRWQLNPDIYRNRPRISPKVPYTKDVQQAMKIYMSNVSRTWGPTTLSELFFRRNPDYLRFKASLDIVFHLSQRGIISPQWVAWIRNYDNALFGPSNQIQMGSMHSWEHSR</sequence>
<gene>
    <name evidence="3" type="ORF">F3J40_04860</name>
</gene>
<organism evidence="3 4">
    <name type="scientific">Candidatus Pantoea multigeneris</name>
    <dbReference type="NCBI Taxonomy" id="2608357"/>
    <lineage>
        <taxon>Bacteria</taxon>
        <taxon>Pseudomonadati</taxon>
        <taxon>Pseudomonadota</taxon>
        <taxon>Gammaproteobacteria</taxon>
        <taxon>Enterobacterales</taxon>
        <taxon>Erwiniaceae</taxon>
        <taxon>Pantoea</taxon>
    </lineage>
</organism>
<protein>
    <recommendedName>
        <fullName evidence="2">GT44 domain-containing protein</fullName>
    </recommendedName>
</protein>